<dbReference type="EMBL" id="SKBQ01000017">
    <property type="protein sequence ID" value="TPX16502.1"/>
    <property type="molecule type" value="Genomic_DNA"/>
</dbReference>
<dbReference type="GeneID" id="41971243"/>
<feature type="compositionally biased region" description="Polar residues" evidence="1">
    <location>
        <begin position="347"/>
        <end position="357"/>
    </location>
</feature>
<evidence type="ECO:0000256" key="1">
    <source>
        <dbReference type="SAM" id="MobiDB-lite"/>
    </source>
</evidence>
<feature type="compositionally biased region" description="Basic and acidic residues" evidence="1">
    <location>
        <begin position="437"/>
        <end position="449"/>
    </location>
</feature>
<dbReference type="Proteomes" id="UP000319257">
    <property type="component" value="Unassembled WGS sequence"/>
</dbReference>
<comment type="caution">
    <text evidence="2">The sequence shown here is derived from an EMBL/GenBank/DDBJ whole genome shotgun (WGS) entry which is preliminary data.</text>
</comment>
<feature type="compositionally biased region" description="Acidic residues" evidence="1">
    <location>
        <begin position="116"/>
        <end position="125"/>
    </location>
</feature>
<dbReference type="InParanoid" id="A0A507B2K0"/>
<evidence type="ECO:0000313" key="3">
    <source>
        <dbReference type="Proteomes" id="UP000319257"/>
    </source>
</evidence>
<dbReference type="AlphaFoldDB" id="A0A507B2K0"/>
<proteinExistence type="predicted"/>
<dbReference type="RefSeq" id="XP_030998213.1">
    <property type="nucleotide sequence ID" value="XM_031138136.1"/>
</dbReference>
<dbReference type="STRING" id="1093900.A0A507B2K0"/>
<accession>A0A507B2K0</accession>
<keyword evidence="3" id="KW-1185">Reference proteome</keyword>
<feature type="region of interest" description="Disordered" evidence="1">
    <location>
        <begin position="343"/>
        <end position="385"/>
    </location>
</feature>
<organism evidence="2 3">
    <name type="scientific">Thyridium curvatum</name>
    <dbReference type="NCBI Taxonomy" id="1093900"/>
    <lineage>
        <taxon>Eukaryota</taxon>
        <taxon>Fungi</taxon>
        <taxon>Dikarya</taxon>
        <taxon>Ascomycota</taxon>
        <taxon>Pezizomycotina</taxon>
        <taxon>Sordariomycetes</taxon>
        <taxon>Sordariomycetidae</taxon>
        <taxon>Thyridiales</taxon>
        <taxon>Thyridiaceae</taxon>
        <taxon>Thyridium</taxon>
    </lineage>
</organism>
<evidence type="ECO:0000313" key="2">
    <source>
        <dbReference type="EMBL" id="TPX16502.1"/>
    </source>
</evidence>
<gene>
    <name evidence="2" type="ORF">E0L32_003796</name>
</gene>
<protein>
    <submittedName>
        <fullName evidence="2">Uncharacterized protein</fullName>
    </submittedName>
</protein>
<feature type="compositionally biased region" description="Polar residues" evidence="1">
    <location>
        <begin position="53"/>
        <end position="67"/>
    </location>
</feature>
<feature type="region of interest" description="Disordered" evidence="1">
    <location>
        <begin position="419"/>
        <end position="499"/>
    </location>
</feature>
<reference evidence="2 3" key="1">
    <citation type="submission" date="2019-06" db="EMBL/GenBank/DDBJ databases">
        <title>Draft genome sequence of the filamentous fungus Phialemoniopsis curvata isolated from diesel fuel.</title>
        <authorList>
            <person name="Varaljay V.A."/>
            <person name="Lyon W.J."/>
            <person name="Crouch A.L."/>
            <person name="Drake C.E."/>
            <person name="Hollomon J.M."/>
            <person name="Nadeau L.J."/>
            <person name="Nunn H.S."/>
            <person name="Stevenson B.S."/>
            <person name="Bojanowski C.L."/>
            <person name="Crookes-Goodson W.J."/>
        </authorList>
    </citation>
    <scope>NUCLEOTIDE SEQUENCE [LARGE SCALE GENOMIC DNA]</scope>
    <source>
        <strain evidence="2 3">D216</strain>
    </source>
</reference>
<feature type="compositionally biased region" description="Basic residues" evidence="1">
    <location>
        <begin position="193"/>
        <end position="204"/>
    </location>
</feature>
<feature type="compositionally biased region" description="Polar residues" evidence="1">
    <location>
        <begin position="146"/>
        <end position="156"/>
    </location>
</feature>
<feature type="compositionally biased region" description="Basic and acidic residues" evidence="1">
    <location>
        <begin position="43"/>
        <end position="52"/>
    </location>
</feature>
<feature type="region of interest" description="Disordered" evidence="1">
    <location>
        <begin position="1"/>
        <end position="330"/>
    </location>
</feature>
<name>A0A507B2K0_9PEZI</name>
<sequence>MNVMEPLTPAHGPPVSSQTWTGVGNGPKPRTSKDLDVFDDDLENKMALEETPCRTQRQPLSSSTIRPQPSKMKWKRVAKKTYQESDGDYEDEGPPSHSSSPPKRKKQKQPNQGSDPLEEMLELLDTEVVPTAKPQLPKGQRKSNARAPNTPFSKQNGVRRRKNPGQSGKAANDTKPPRVVADAETSSNLPNKPRSKPPQKRRRAKEPYQSPSKHDAQPPKKKPRGIHQSQPAEYRSDPPSSPAANNEEDGPSQSRPDLPLECPNDPIEISSCSSSDYGSFALEELANLPDTSNVEGPAHEPTPSPHKEASPIQTRAGLDEPGTYNEEIRDSYEPALKPIWDKYLAASSPSPDNSQPALPSESPVRTPALVSNHVQPSKNPVSWRVCTPAPEPLALASRSDPFGDDDVPQPTEFTAQLLGVTCDEGRGNRQTLRQVKTKPDREHGEKLHIVGDAMMRALTADRSRNRQHVPTPLPDSDRHANGRPSQQEAEDSSDKQNTVEEWWKSVTEPSVRDLAATMSSITKKIVRFFVSEQTATKDVVDEYEKGGRRAIHNVTRRHESERKQSLHAIENQKLRFIETCRNAGRDNHAAAKKLASIDLASLSDSLKEDNLDNDLRKLRDEYKMETCR</sequence>